<dbReference type="GO" id="GO:0006508">
    <property type="term" value="P:proteolysis"/>
    <property type="evidence" value="ECO:0007669"/>
    <property type="project" value="UniProtKB-KW"/>
</dbReference>
<name>A0A841BU50_9ACTN</name>
<keyword evidence="3" id="KW-1185">Reference proteome</keyword>
<proteinExistence type="predicted"/>
<keyword evidence="2" id="KW-0645">Protease</keyword>
<evidence type="ECO:0000313" key="2">
    <source>
        <dbReference type="EMBL" id="MBB5870272.1"/>
    </source>
</evidence>
<dbReference type="CDD" id="cd12954">
    <property type="entry name" value="MMP_TTHA0227_like_1"/>
    <property type="match status" value="1"/>
</dbReference>
<dbReference type="Gene3D" id="3.30.2010.20">
    <property type="match status" value="1"/>
</dbReference>
<evidence type="ECO:0000313" key="3">
    <source>
        <dbReference type="Proteomes" id="UP000587527"/>
    </source>
</evidence>
<dbReference type="InterPro" id="IPR010428">
    <property type="entry name" value="Zincin_1"/>
</dbReference>
<gene>
    <name evidence="2" type="ORF">F4553_003651</name>
</gene>
<dbReference type="AlphaFoldDB" id="A0A841BU50"/>
<dbReference type="EMBL" id="JACHMN010000002">
    <property type="protein sequence ID" value="MBB5870272.1"/>
    <property type="molecule type" value="Genomic_DNA"/>
</dbReference>
<dbReference type="InterPro" id="IPR038555">
    <property type="entry name" value="Zincin_1_sf"/>
</dbReference>
<feature type="region of interest" description="Disordered" evidence="1">
    <location>
        <begin position="1"/>
        <end position="22"/>
    </location>
</feature>
<evidence type="ECO:0000256" key="1">
    <source>
        <dbReference type="SAM" id="MobiDB-lite"/>
    </source>
</evidence>
<reference evidence="2 3" key="1">
    <citation type="submission" date="2020-08" db="EMBL/GenBank/DDBJ databases">
        <title>Sequencing the genomes of 1000 actinobacteria strains.</title>
        <authorList>
            <person name="Klenk H.-P."/>
        </authorList>
    </citation>
    <scope>NUCLEOTIDE SEQUENCE [LARGE SCALE GENOMIC DNA]</scope>
    <source>
        <strain evidence="2 3">DSM 45362</strain>
    </source>
</reference>
<organism evidence="2 3">
    <name type="scientific">Allocatelliglobosispora scoriae</name>
    <dbReference type="NCBI Taxonomy" id="643052"/>
    <lineage>
        <taxon>Bacteria</taxon>
        <taxon>Bacillati</taxon>
        <taxon>Actinomycetota</taxon>
        <taxon>Actinomycetes</taxon>
        <taxon>Micromonosporales</taxon>
        <taxon>Micromonosporaceae</taxon>
        <taxon>Allocatelliglobosispora</taxon>
    </lineage>
</organism>
<dbReference type="RefSeq" id="WP_376776224.1">
    <property type="nucleotide sequence ID" value="NZ_JACHMN010000002.1"/>
</dbReference>
<dbReference type="GO" id="GO:0008233">
    <property type="term" value="F:peptidase activity"/>
    <property type="evidence" value="ECO:0007669"/>
    <property type="project" value="UniProtKB-KW"/>
</dbReference>
<comment type="caution">
    <text evidence="2">The sequence shown here is derived from an EMBL/GenBank/DDBJ whole genome shotgun (WGS) entry which is preliminary data.</text>
</comment>
<accession>A0A841BU50</accession>
<dbReference type="SUPFAM" id="SSF55486">
    <property type="entry name" value="Metalloproteases ('zincins'), catalytic domain"/>
    <property type="match status" value="1"/>
</dbReference>
<sequence>MTSPERRRPSQRRDRHGRGLRGRLVPATVPMSRTKAEVFDDLVLDTVESLERRYTTELAGVEFAVEDVPPDLNVYDSDVLEDGSVPLARLLPGRPGKHGVPPRIVVYRRPLEFRAADRDELAELVRDVVVEQVANLLGMSPDDV</sequence>
<dbReference type="Pfam" id="PF06262">
    <property type="entry name" value="Zincin_1"/>
    <property type="match status" value="1"/>
</dbReference>
<feature type="compositionally biased region" description="Basic and acidic residues" evidence="1">
    <location>
        <begin position="1"/>
        <end position="12"/>
    </location>
</feature>
<keyword evidence="2" id="KW-0378">Hydrolase</keyword>
<protein>
    <submittedName>
        <fullName evidence="2">Putative Zn-dependent protease with MMP-like domain</fullName>
    </submittedName>
</protein>
<dbReference type="Proteomes" id="UP000587527">
    <property type="component" value="Unassembled WGS sequence"/>
</dbReference>